<feature type="region of interest" description="Disordered" evidence="3">
    <location>
        <begin position="285"/>
        <end position="304"/>
    </location>
</feature>
<dbReference type="Proteomes" id="UP001361239">
    <property type="component" value="Unassembled WGS sequence"/>
</dbReference>
<dbReference type="InterPro" id="IPR010126">
    <property type="entry name" value="Esterase_phb"/>
</dbReference>
<dbReference type="RefSeq" id="WP_339586523.1">
    <property type="nucleotide sequence ID" value="NZ_JBBHJZ010000001.1"/>
</dbReference>
<keyword evidence="1" id="KW-0732">Signal</keyword>
<dbReference type="PANTHER" id="PTHR43037:SF1">
    <property type="entry name" value="BLL1128 PROTEIN"/>
    <property type="match status" value="1"/>
</dbReference>
<evidence type="ECO:0000313" key="4">
    <source>
        <dbReference type="EMBL" id="MEJ5976617.1"/>
    </source>
</evidence>
<sequence length="304" mass="32495">MLAPPPRKPARKKAAAKRSRNPQRAERVRRPAPGSLVDGQYKCPTGALAYKLYTPTGSARRRLPLLVMLHGCTQTAADFAAGTEMNRLADELGFLVLYPEQSISANMMRCWNWFRPENQRRGSGEAATIAGMTRETIARCKANPARVYIADISAGGSAAAIIAAAYPELYVAVGVHSAVAKGNTTGARAAFAATRGVAAGVDTARSRRPAPTILFQGDRDRAVHPSSAEGFVRSLTLSNPRLALDRTVHVPPGNARPYTRTIYAKGKAKPLLEAWMVHGAGHAWSGGSGRAPSTIPPDPILRAR</sequence>
<evidence type="ECO:0000256" key="2">
    <source>
        <dbReference type="ARBA" id="ARBA00022801"/>
    </source>
</evidence>
<dbReference type="EMBL" id="JBBHJZ010000001">
    <property type="protein sequence ID" value="MEJ5976617.1"/>
    <property type="molecule type" value="Genomic_DNA"/>
</dbReference>
<protein>
    <submittedName>
        <fullName evidence="4">PHB depolymerase family esterase</fullName>
    </submittedName>
</protein>
<dbReference type="Gene3D" id="3.40.50.1820">
    <property type="entry name" value="alpha/beta hydrolase"/>
    <property type="match status" value="1"/>
</dbReference>
<proteinExistence type="predicted"/>
<reference evidence="4 5" key="1">
    <citation type="submission" date="2024-03" db="EMBL/GenBank/DDBJ databases">
        <authorList>
            <person name="Jo J.-H."/>
        </authorList>
    </citation>
    <scope>NUCLEOTIDE SEQUENCE [LARGE SCALE GENOMIC DNA]</scope>
    <source>
        <strain evidence="4 5">PS1R-30</strain>
    </source>
</reference>
<feature type="region of interest" description="Disordered" evidence="3">
    <location>
        <begin position="1"/>
        <end position="36"/>
    </location>
</feature>
<dbReference type="Pfam" id="PF10503">
    <property type="entry name" value="Esterase_PHB"/>
    <property type="match status" value="1"/>
</dbReference>
<accession>A0ABU8RUE7</accession>
<feature type="compositionally biased region" description="Basic residues" evidence="3">
    <location>
        <begin position="8"/>
        <end position="21"/>
    </location>
</feature>
<dbReference type="SUPFAM" id="SSF53474">
    <property type="entry name" value="alpha/beta-Hydrolases"/>
    <property type="match status" value="1"/>
</dbReference>
<dbReference type="InterPro" id="IPR050955">
    <property type="entry name" value="Plant_Biomass_Hydrol_Est"/>
</dbReference>
<dbReference type="PANTHER" id="PTHR43037">
    <property type="entry name" value="UNNAMED PRODUCT-RELATED"/>
    <property type="match status" value="1"/>
</dbReference>
<feature type="compositionally biased region" description="Pro residues" evidence="3">
    <location>
        <begin position="294"/>
        <end position="304"/>
    </location>
</feature>
<name>A0ABU8RUE7_9SPHN</name>
<evidence type="ECO:0000256" key="3">
    <source>
        <dbReference type="SAM" id="MobiDB-lite"/>
    </source>
</evidence>
<evidence type="ECO:0000313" key="5">
    <source>
        <dbReference type="Proteomes" id="UP001361239"/>
    </source>
</evidence>
<keyword evidence="5" id="KW-1185">Reference proteome</keyword>
<gene>
    <name evidence="4" type="ORF">WG901_08225</name>
</gene>
<evidence type="ECO:0000256" key="1">
    <source>
        <dbReference type="ARBA" id="ARBA00022729"/>
    </source>
</evidence>
<keyword evidence="2" id="KW-0378">Hydrolase</keyword>
<organism evidence="4 5">
    <name type="scientific">Novosphingobium anseongense</name>
    <dbReference type="NCBI Taxonomy" id="3133436"/>
    <lineage>
        <taxon>Bacteria</taxon>
        <taxon>Pseudomonadati</taxon>
        <taxon>Pseudomonadota</taxon>
        <taxon>Alphaproteobacteria</taxon>
        <taxon>Sphingomonadales</taxon>
        <taxon>Sphingomonadaceae</taxon>
        <taxon>Novosphingobium</taxon>
    </lineage>
</organism>
<comment type="caution">
    <text evidence="4">The sequence shown here is derived from an EMBL/GenBank/DDBJ whole genome shotgun (WGS) entry which is preliminary data.</text>
</comment>
<dbReference type="NCBIfam" id="TIGR01840">
    <property type="entry name" value="esterase_phb"/>
    <property type="match status" value="1"/>
</dbReference>
<dbReference type="InterPro" id="IPR029058">
    <property type="entry name" value="AB_hydrolase_fold"/>
</dbReference>